<dbReference type="InterPro" id="IPR031767">
    <property type="entry name" value="SgrT"/>
</dbReference>
<evidence type="ECO:0008006" key="3">
    <source>
        <dbReference type="Google" id="ProtNLM"/>
    </source>
</evidence>
<name>I2BCU2_SHIBC</name>
<evidence type="ECO:0000313" key="2">
    <source>
        <dbReference type="Proteomes" id="UP000001955"/>
    </source>
</evidence>
<dbReference type="KEGG" id="ebt:EBL_c32830"/>
<dbReference type="GO" id="GO:0046325">
    <property type="term" value="P:negative regulation of D-glucose import"/>
    <property type="evidence" value="ECO:0007669"/>
    <property type="project" value="InterPro"/>
</dbReference>
<reference evidence="1 2" key="1">
    <citation type="journal article" date="2012" name="J. Bacteriol.">
        <title>Complete genome sequence of the B12-producing Shimwellia blattae strain DSM 4481, isolated from a cockroach.</title>
        <authorList>
            <person name="Brzuszkiewicz E."/>
            <person name="Waschkowitz T."/>
            <person name="Wiezer A."/>
            <person name="Daniel R."/>
        </authorList>
    </citation>
    <scope>NUCLEOTIDE SEQUENCE [LARGE SCALE GENOMIC DNA]</scope>
    <source>
        <strain evidence="2">ATCC 29907 / DSM 4481 / JCM 1650 / NBRC 105725 / CDC 9005-74</strain>
    </source>
</reference>
<keyword evidence="2" id="KW-1185">Reference proteome</keyword>
<sequence>MWKMKSAAMAFWKDYFVATHTANRSWLARLSVQQRLQTLDYLMQWELNGTEAAVSPAVKDNGEPAGSLCY</sequence>
<dbReference type="Pfam" id="PF15894">
    <property type="entry name" value="SgrT"/>
    <property type="match status" value="1"/>
</dbReference>
<organism evidence="1 2">
    <name type="scientific">Shimwellia blattae (strain ATCC 29907 / DSM 4481 / JCM 1650 / NBRC 105725 / CDC 9005-74)</name>
    <name type="common">Escherichia blattae</name>
    <dbReference type="NCBI Taxonomy" id="630626"/>
    <lineage>
        <taxon>Bacteria</taxon>
        <taxon>Pseudomonadati</taxon>
        <taxon>Pseudomonadota</taxon>
        <taxon>Gammaproteobacteria</taxon>
        <taxon>Enterobacterales</taxon>
        <taxon>Enterobacteriaceae</taxon>
        <taxon>Shimwellia</taxon>
    </lineage>
</organism>
<dbReference type="HOGENOM" id="CLU_2755647_0_0_6"/>
<accession>I2BCU2</accession>
<proteinExistence type="predicted"/>
<dbReference type="Proteomes" id="UP000001955">
    <property type="component" value="Chromosome"/>
</dbReference>
<protein>
    <recommendedName>
        <fullName evidence="3">Glucose uptake inhibitor SgrT</fullName>
    </recommendedName>
</protein>
<dbReference type="AlphaFoldDB" id="I2BCU2"/>
<dbReference type="EMBL" id="CP001560">
    <property type="protein sequence ID" value="AFJ48346.1"/>
    <property type="molecule type" value="Genomic_DNA"/>
</dbReference>
<evidence type="ECO:0000313" key="1">
    <source>
        <dbReference type="EMBL" id="AFJ48346.1"/>
    </source>
</evidence>
<gene>
    <name evidence="1" type="ordered locus">EBL_c32830</name>
</gene>